<sequence length="533" mass="59320">MISDRGPQFASKVLQSIYNGLGIQSALSTAYHPQTDGSTERANQEIEQYLRAFCNSHMDNWVDLLPFAVTRRPGKSGSGYPPLVLPDYTVHPKLVWRYLGFFLDRTLSFKSHIKFYATRALSTVCSYGLLGNSERGLTPHDKRTLYISCVRPLLTYGARLWYKPGHPMKTLFLPLKSAQGLAAKWITGAFRTSPLDGLDVLAGLMPIRLHVRKLCLHAQLRLRRLPDLHPILTSLPAAIAPVQATTFSFGPVMRRLVTRPRLPLHHAAASLAEPNQEEFMPMHAEAHPGFRLVDEYSSCLVYDTSHPPRKSDAFAPWLDAFKGRLAVIADDPSSFYAFTDGSVLSKQGYRSTAAWRSYQGPNITSQHAFSVGRASSFDAEIAALVSALRHLVTSVPAATTTIHLFADNESALNSLFDCKLHSSQMLSVLACKDTRSWLSECPDRKIQLHWCPGHCDIPQNDAVDDDADRTHQIRPIASHESYAYAKQWITHRMRADWACITTLGQGFFPNPRLKCVSHTHGGGPTLTMVGDDS</sequence>
<accession>A0A4Y9ZFQ0</accession>
<dbReference type="InterPro" id="IPR001584">
    <property type="entry name" value="Integrase_cat-core"/>
</dbReference>
<dbReference type="PROSITE" id="PS50994">
    <property type="entry name" value="INTEGRASE"/>
    <property type="match status" value="1"/>
</dbReference>
<protein>
    <recommendedName>
        <fullName evidence="2">Integrase catalytic domain-containing protein</fullName>
    </recommendedName>
</protein>
<dbReference type="CDD" id="cd09276">
    <property type="entry name" value="Rnase_HI_RT_non_LTR"/>
    <property type="match status" value="1"/>
</dbReference>
<feature type="non-terminal residue" evidence="3">
    <location>
        <position position="533"/>
    </location>
</feature>
<dbReference type="EMBL" id="SFCI01002875">
    <property type="protein sequence ID" value="TFY73422.1"/>
    <property type="molecule type" value="Genomic_DNA"/>
</dbReference>
<organism evidence="3 4">
    <name type="scientific">Hericium alpestre</name>
    <dbReference type="NCBI Taxonomy" id="135208"/>
    <lineage>
        <taxon>Eukaryota</taxon>
        <taxon>Fungi</taxon>
        <taxon>Dikarya</taxon>
        <taxon>Basidiomycota</taxon>
        <taxon>Agaricomycotina</taxon>
        <taxon>Agaricomycetes</taxon>
        <taxon>Russulales</taxon>
        <taxon>Hericiaceae</taxon>
        <taxon>Hericium</taxon>
    </lineage>
</organism>
<keyword evidence="4" id="KW-1185">Reference proteome</keyword>
<dbReference type="GO" id="GO:0004523">
    <property type="term" value="F:RNA-DNA hybrid ribonuclease activity"/>
    <property type="evidence" value="ECO:0007669"/>
    <property type="project" value="InterPro"/>
</dbReference>
<dbReference type="PANTHER" id="PTHR33481">
    <property type="entry name" value="REVERSE TRANSCRIPTASE"/>
    <property type="match status" value="1"/>
</dbReference>
<gene>
    <name evidence="3" type="ORF">EWM64_g10590</name>
</gene>
<proteinExistence type="predicted"/>
<dbReference type="Proteomes" id="UP000298061">
    <property type="component" value="Unassembled WGS sequence"/>
</dbReference>
<dbReference type="Pfam" id="PF00075">
    <property type="entry name" value="RNase_H"/>
    <property type="match status" value="1"/>
</dbReference>
<keyword evidence="1" id="KW-0694">RNA-binding</keyword>
<feature type="domain" description="Integrase catalytic" evidence="2">
    <location>
        <begin position="1"/>
        <end position="51"/>
    </location>
</feature>
<dbReference type="AlphaFoldDB" id="A0A4Y9ZFQ0"/>
<dbReference type="InterPro" id="IPR012337">
    <property type="entry name" value="RNaseH-like_sf"/>
</dbReference>
<reference evidence="3 4" key="1">
    <citation type="submission" date="2019-02" db="EMBL/GenBank/DDBJ databases">
        <title>Genome sequencing of the rare red list fungi Hericium alpestre (H. flagellum).</title>
        <authorList>
            <person name="Buettner E."/>
            <person name="Kellner H."/>
        </authorList>
    </citation>
    <scope>NUCLEOTIDE SEQUENCE [LARGE SCALE GENOMIC DNA]</scope>
    <source>
        <strain evidence="3 4">DSM 108284</strain>
    </source>
</reference>
<dbReference type="InterPro" id="IPR036397">
    <property type="entry name" value="RNaseH_sf"/>
</dbReference>
<dbReference type="GO" id="GO:0015074">
    <property type="term" value="P:DNA integration"/>
    <property type="evidence" value="ECO:0007669"/>
    <property type="project" value="InterPro"/>
</dbReference>
<dbReference type="SUPFAM" id="SSF53098">
    <property type="entry name" value="Ribonuclease H-like"/>
    <property type="match status" value="2"/>
</dbReference>
<evidence type="ECO:0000313" key="4">
    <source>
        <dbReference type="Proteomes" id="UP000298061"/>
    </source>
</evidence>
<name>A0A4Y9ZFQ0_9AGAM</name>
<dbReference type="OrthoDB" id="3258143at2759"/>
<dbReference type="STRING" id="135208.A0A4Y9ZFQ0"/>
<evidence type="ECO:0000259" key="2">
    <source>
        <dbReference type="PROSITE" id="PS50994"/>
    </source>
</evidence>
<comment type="caution">
    <text evidence="3">The sequence shown here is derived from an EMBL/GenBank/DDBJ whole genome shotgun (WGS) entry which is preliminary data.</text>
</comment>
<dbReference type="GO" id="GO:0003723">
    <property type="term" value="F:RNA binding"/>
    <property type="evidence" value="ECO:0007669"/>
    <property type="project" value="UniProtKB-KW"/>
</dbReference>
<evidence type="ECO:0000256" key="1">
    <source>
        <dbReference type="ARBA" id="ARBA00022884"/>
    </source>
</evidence>
<evidence type="ECO:0000313" key="3">
    <source>
        <dbReference type="EMBL" id="TFY73422.1"/>
    </source>
</evidence>
<dbReference type="GO" id="GO:0005634">
    <property type="term" value="C:nucleus"/>
    <property type="evidence" value="ECO:0007669"/>
    <property type="project" value="UniProtKB-ARBA"/>
</dbReference>
<dbReference type="Gene3D" id="3.30.420.10">
    <property type="entry name" value="Ribonuclease H-like superfamily/Ribonuclease H"/>
    <property type="match status" value="2"/>
</dbReference>
<dbReference type="InterPro" id="IPR002156">
    <property type="entry name" value="RNaseH_domain"/>
</dbReference>
<dbReference type="PANTHER" id="PTHR33481:SF1">
    <property type="entry name" value="ENDONUCLEASE_EXONUCLEASE_PHOSPHATASE DOMAIN-CONTAINING PROTEIN-RELATED"/>
    <property type="match status" value="1"/>
</dbReference>